<dbReference type="InterPro" id="IPR036259">
    <property type="entry name" value="MFS_trans_sf"/>
</dbReference>
<feature type="transmembrane region" description="Helical" evidence="6">
    <location>
        <begin position="314"/>
        <end position="332"/>
    </location>
</feature>
<dbReference type="InterPro" id="IPR020846">
    <property type="entry name" value="MFS_dom"/>
</dbReference>
<evidence type="ECO:0000256" key="6">
    <source>
        <dbReference type="SAM" id="Phobius"/>
    </source>
</evidence>
<name>W2RS97_CYPE1</name>
<feature type="transmembrane region" description="Helical" evidence="6">
    <location>
        <begin position="142"/>
        <end position="164"/>
    </location>
</feature>
<organism evidence="8 9">
    <name type="scientific">Cyphellophora europaea (strain CBS 101466)</name>
    <name type="common">Phialophora europaea</name>
    <dbReference type="NCBI Taxonomy" id="1220924"/>
    <lineage>
        <taxon>Eukaryota</taxon>
        <taxon>Fungi</taxon>
        <taxon>Dikarya</taxon>
        <taxon>Ascomycota</taxon>
        <taxon>Pezizomycotina</taxon>
        <taxon>Eurotiomycetes</taxon>
        <taxon>Chaetothyriomycetidae</taxon>
        <taxon>Chaetothyriales</taxon>
        <taxon>Cyphellophoraceae</taxon>
        <taxon>Cyphellophora</taxon>
    </lineage>
</organism>
<dbReference type="eggNOG" id="KOG2533">
    <property type="taxonomic scope" value="Eukaryota"/>
</dbReference>
<feature type="transmembrane region" description="Helical" evidence="6">
    <location>
        <begin position="344"/>
        <end position="363"/>
    </location>
</feature>
<evidence type="ECO:0000256" key="2">
    <source>
        <dbReference type="ARBA" id="ARBA00022448"/>
    </source>
</evidence>
<keyword evidence="3 6" id="KW-0812">Transmembrane</keyword>
<dbReference type="PROSITE" id="PS50850">
    <property type="entry name" value="MFS"/>
    <property type="match status" value="1"/>
</dbReference>
<dbReference type="VEuPathDB" id="FungiDB:HMPREF1541_06655"/>
<dbReference type="EMBL" id="KB822722">
    <property type="protein sequence ID" value="ETN38618.1"/>
    <property type="molecule type" value="Genomic_DNA"/>
</dbReference>
<feature type="transmembrane region" description="Helical" evidence="6">
    <location>
        <begin position="402"/>
        <end position="424"/>
    </location>
</feature>
<evidence type="ECO:0000256" key="5">
    <source>
        <dbReference type="ARBA" id="ARBA00023136"/>
    </source>
</evidence>
<keyword evidence="5 6" id="KW-0472">Membrane</keyword>
<feature type="domain" description="Major facilitator superfamily (MFS) profile" evidence="7">
    <location>
        <begin position="50"/>
        <end position="457"/>
    </location>
</feature>
<keyword evidence="2" id="KW-0813">Transport</keyword>
<dbReference type="FunFam" id="1.20.1250.20:FF:000013">
    <property type="entry name" value="MFS general substrate transporter"/>
    <property type="match status" value="1"/>
</dbReference>
<comment type="subcellular location">
    <subcellularLocation>
        <location evidence="1">Membrane</location>
        <topology evidence="1">Multi-pass membrane protein</topology>
    </subcellularLocation>
</comment>
<keyword evidence="9" id="KW-1185">Reference proteome</keyword>
<keyword evidence="4 6" id="KW-1133">Transmembrane helix</keyword>
<proteinExistence type="predicted"/>
<dbReference type="Pfam" id="PF07690">
    <property type="entry name" value="MFS_1"/>
    <property type="match status" value="1"/>
</dbReference>
<dbReference type="InParanoid" id="W2RS97"/>
<accession>W2RS97</accession>
<feature type="transmembrane region" description="Helical" evidence="6">
    <location>
        <begin position="207"/>
        <end position="229"/>
    </location>
</feature>
<dbReference type="RefSeq" id="XP_008719207.1">
    <property type="nucleotide sequence ID" value="XM_008720985.1"/>
</dbReference>
<sequence>MAVNTHQSPEEIKKQHSALAADVEIVESTAIMTVDSAIERRIKRKADLIILPTLAITYLFNSLDRSNLSNAHTAGLVEDLRLRDNEFNLALTYYFIPFCICGPPAGVLSKQVSAKVAIPVMMLGFGAASLATAFVTNFGQLVACRCIVGVFEAGFLAAVVYYLSIWYTRSEIASRIGIFYAALVTSSAFGGLISYGVFQLRTNHYQWFYLFIIEGSLTLLFAFLTFFIIPKDIQTSWFLTEREKEVARARILAESAETLENTFKWKEALSEFTTPHPYVRIIIAITYSTLQQSNNNFLAIIVGRLGYDTVKTNLYTVAPALVAAVLLLVATFSSDHFHERGMHMVISLLVSIIGYALLITVNLDNVGLTYFAIFVTTVGAYPMSPINNAWIVSNIPNLNARAFTTAVLISIANTAGLIASNIVLPSEAPRYVTSCWVDLGAAVLGLLTCGAYSMWMRWENRRRDRLQGTSNQQPITRGVSGTKDLRFRFCP</sequence>
<dbReference type="SUPFAM" id="SSF103473">
    <property type="entry name" value="MFS general substrate transporter"/>
    <property type="match status" value="1"/>
</dbReference>
<dbReference type="InterPro" id="IPR011701">
    <property type="entry name" value="MFS"/>
</dbReference>
<dbReference type="OrthoDB" id="4160033at2759"/>
<feature type="transmembrane region" description="Helical" evidence="6">
    <location>
        <begin position="116"/>
        <end position="135"/>
    </location>
</feature>
<dbReference type="PANTHER" id="PTHR43791:SF50">
    <property type="entry name" value="TRANSPORTER, PUTATIVE (AFU_ORTHOLOGUE AFUA_2G00840)-RELATED"/>
    <property type="match status" value="1"/>
</dbReference>
<dbReference type="Proteomes" id="UP000030752">
    <property type="component" value="Unassembled WGS sequence"/>
</dbReference>
<feature type="transmembrane region" description="Helical" evidence="6">
    <location>
        <begin position="176"/>
        <end position="195"/>
    </location>
</feature>
<evidence type="ECO:0000256" key="4">
    <source>
        <dbReference type="ARBA" id="ARBA00022989"/>
    </source>
</evidence>
<evidence type="ECO:0000313" key="9">
    <source>
        <dbReference type="Proteomes" id="UP000030752"/>
    </source>
</evidence>
<dbReference type="GO" id="GO:0016020">
    <property type="term" value="C:membrane"/>
    <property type="evidence" value="ECO:0007669"/>
    <property type="project" value="UniProtKB-SubCell"/>
</dbReference>
<feature type="transmembrane region" description="Helical" evidence="6">
    <location>
        <begin position="369"/>
        <end position="390"/>
    </location>
</feature>
<gene>
    <name evidence="8" type="ORF">HMPREF1541_06655</name>
</gene>
<dbReference type="FunFam" id="1.20.1250.20:FF:000188">
    <property type="entry name" value="MFS general substrate transporter"/>
    <property type="match status" value="1"/>
</dbReference>
<dbReference type="AlphaFoldDB" id="W2RS97"/>
<dbReference type="GO" id="GO:0022857">
    <property type="term" value="F:transmembrane transporter activity"/>
    <property type="evidence" value="ECO:0007669"/>
    <property type="project" value="InterPro"/>
</dbReference>
<evidence type="ECO:0000313" key="8">
    <source>
        <dbReference type="EMBL" id="ETN38618.1"/>
    </source>
</evidence>
<dbReference type="GeneID" id="19973994"/>
<evidence type="ECO:0000259" key="7">
    <source>
        <dbReference type="PROSITE" id="PS50850"/>
    </source>
</evidence>
<evidence type="ECO:0000256" key="3">
    <source>
        <dbReference type="ARBA" id="ARBA00022692"/>
    </source>
</evidence>
<evidence type="ECO:0000256" key="1">
    <source>
        <dbReference type="ARBA" id="ARBA00004141"/>
    </source>
</evidence>
<protein>
    <recommendedName>
        <fullName evidence="7">Major facilitator superfamily (MFS) profile domain-containing protein</fullName>
    </recommendedName>
</protein>
<dbReference type="HOGENOM" id="CLU_001265_0_1_1"/>
<reference evidence="8 9" key="1">
    <citation type="submission" date="2013-03" db="EMBL/GenBank/DDBJ databases">
        <title>The Genome Sequence of Phialophora europaea CBS 101466.</title>
        <authorList>
            <consortium name="The Broad Institute Genomics Platform"/>
            <person name="Cuomo C."/>
            <person name="de Hoog S."/>
            <person name="Gorbushina A."/>
            <person name="Walker B."/>
            <person name="Young S.K."/>
            <person name="Zeng Q."/>
            <person name="Gargeya S."/>
            <person name="Fitzgerald M."/>
            <person name="Haas B."/>
            <person name="Abouelleil A."/>
            <person name="Allen A.W."/>
            <person name="Alvarado L."/>
            <person name="Arachchi H.M."/>
            <person name="Berlin A.M."/>
            <person name="Chapman S.B."/>
            <person name="Gainer-Dewar J."/>
            <person name="Goldberg J."/>
            <person name="Griggs A."/>
            <person name="Gujja S."/>
            <person name="Hansen M."/>
            <person name="Howarth C."/>
            <person name="Imamovic A."/>
            <person name="Ireland A."/>
            <person name="Larimer J."/>
            <person name="McCowan C."/>
            <person name="Murphy C."/>
            <person name="Pearson M."/>
            <person name="Poon T.W."/>
            <person name="Priest M."/>
            <person name="Roberts A."/>
            <person name="Saif S."/>
            <person name="Shea T."/>
            <person name="Sisk P."/>
            <person name="Sykes S."/>
            <person name="Wortman J."/>
            <person name="Nusbaum C."/>
            <person name="Birren B."/>
        </authorList>
    </citation>
    <scope>NUCLEOTIDE SEQUENCE [LARGE SCALE GENOMIC DNA]</scope>
    <source>
        <strain evidence="8 9">CBS 101466</strain>
    </source>
</reference>
<dbReference type="Gene3D" id="1.20.1250.20">
    <property type="entry name" value="MFS general substrate transporter like domains"/>
    <property type="match status" value="2"/>
</dbReference>
<dbReference type="PANTHER" id="PTHR43791">
    <property type="entry name" value="PERMEASE-RELATED"/>
    <property type="match status" value="1"/>
</dbReference>
<feature type="transmembrane region" description="Helical" evidence="6">
    <location>
        <begin position="436"/>
        <end position="455"/>
    </location>
</feature>